<dbReference type="Gene3D" id="3.90.1720.10">
    <property type="entry name" value="endopeptidase domain like (from Nostoc punctiforme)"/>
    <property type="match status" value="1"/>
</dbReference>
<evidence type="ECO:0000313" key="7">
    <source>
        <dbReference type="EMBL" id="GAA4468203.1"/>
    </source>
</evidence>
<dbReference type="InterPro" id="IPR052062">
    <property type="entry name" value="Murein_DD/LD_carboxypeptidase"/>
</dbReference>
<keyword evidence="2" id="KW-0645">Protease</keyword>
<evidence type="ECO:0000256" key="2">
    <source>
        <dbReference type="ARBA" id="ARBA00022670"/>
    </source>
</evidence>
<evidence type="ECO:0000256" key="1">
    <source>
        <dbReference type="ARBA" id="ARBA00007074"/>
    </source>
</evidence>
<dbReference type="EMBL" id="BAABFA010000019">
    <property type="protein sequence ID" value="GAA4468203.1"/>
    <property type="molecule type" value="Genomic_DNA"/>
</dbReference>
<accession>A0ABP8NMC3</accession>
<dbReference type="Pfam" id="PF00877">
    <property type="entry name" value="NLPC_P60"/>
    <property type="match status" value="1"/>
</dbReference>
<organism evidence="7 8">
    <name type="scientific">Nemorincola caseinilytica</name>
    <dbReference type="NCBI Taxonomy" id="2054315"/>
    <lineage>
        <taxon>Bacteria</taxon>
        <taxon>Pseudomonadati</taxon>
        <taxon>Bacteroidota</taxon>
        <taxon>Chitinophagia</taxon>
        <taxon>Chitinophagales</taxon>
        <taxon>Chitinophagaceae</taxon>
        <taxon>Nemorincola</taxon>
    </lineage>
</organism>
<gene>
    <name evidence="7" type="ORF">GCM10023093_25340</name>
</gene>
<keyword evidence="4" id="KW-0378">Hydrolase</keyword>
<keyword evidence="5" id="KW-0788">Thiol protease</keyword>
<protein>
    <recommendedName>
        <fullName evidence="6">NlpC/P60 domain-containing protein</fullName>
    </recommendedName>
</protein>
<evidence type="ECO:0000256" key="4">
    <source>
        <dbReference type="ARBA" id="ARBA00022801"/>
    </source>
</evidence>
<proteinExistence type="inferred from homology"/>
<name>A0ABP8NMC3_9BACT</name>
<keyword evidence="8" id="KW-1185">Reference proteome</keyword>
<dbReference type="InterPro" id="IPR000064">
    <property type="entry name" value="NLP_P60_dom"/>
</dbReference>
<evidence type="ECO:0000256" key="3">
    <source>
        <dbReference type="ARBA" id="ARBA00022729"/>
    </source>
</evidence>
<keyword evidence="3" id="KW-0732">Signal</keyword>
<dbReference type="InterPro" id="IPR038765">
    <property type="entry name" value="Papain-like_cys_pep_sf"/>
</dbReference>
<evidence type="ECO:0000313" key="8">
    <source>
        <dbReference type="Proteomes" id="UP001500067"/>
    </source>
</evidence>
<reference evidence="8" key="1">
    <citation type="journal article" date="2019" name="Int. J. Syst. Evol. Microbiol.">
        <title>The Global Catalogue of Microorganisms (GCM) 10K type strain sequencing project: providing services to taxonomists for standard genome sequencing and annotation.</title>
        <authorList>
            <consortium name="The Broad Institute Genomics Platform"/>
            <consortium name="The Broad Institute Genome Sequencing Center for Infectious Disease"/>
            <person name="Wu L."/>
            <person name="Ma J."/>
        </authorList>
    </citation>
    <scope>NUCLEOTIDE SEQUENCE [LARGE SCALE GENOMIC DNA]</scope>
    <source>
        <strain evidence="8">JCM 32105</strain>
    </source>
</reference>
<dbReference type="PROSITE" id="PS51935">
    <property type="entry name" value="NLPC_P60"/>
    <property type="match status" value="1"/>
</dbReference>
<feature type="domain" description="NlpC/P60" evidence="6">
    <location>
        <begin position="63"/>
        <end position="186"/>
    </location>
</feature>
<dbReference type="SUPFAM" id="SSF54001">
    <property type="entry name" value="Cysteine proteinases"/>
    <property type="match status" value="1"/>
</dbReference>
<evidence type="ECO:0000256" key="5">
    <source>
        <dbReference type="ARBA" id="ARBA00022807"/>
    </source>
</evidence>
<comment type="similarity">
    <text evidence="1">Belongs to the peptidase C40 family.</text>
</comment>
<comment type="caution">
    <text evidence="7">The sequence shown here is derived from an EMBL/GenBank/DDBJ whole genome shotgun (WGS) entry which is preliminary data.</text>
</comment>
<sequence length="200" mass="22879">MEPGAFAAQVADTIVINDSITLVAEPVDSAKAEMDMQVATAFDTETEMLMERFAEMLEEEPEDLGNLRLYKFIDDWYGVRYKYGGTTIRGIDCSAFSQKVYGQIFCIDLSRTSRQQYRHSERIKHHDEATEGDLVFFRINRIRISHVGIYLANGYFVHASRSRGVVVSSLNDRYWKRRYAGCGHIARAERTTESGLMPEL</sequence>
<dbReference type="Proteomes" id="UP001500067">
    <property type="component" value="Unassembled WGS sequence"/>
</dbReference>
<dbReference type="PANTHER" id="PTHR47360:SF1">
    <property type="entry name" value="ENDOPEPTIDASE NLPC-RELATED"/>
    <property type="match status" value="1"/>
</dbReference>
<evidence type="ECO:0000259" key="6">
    <source>
        <dbReference type="PROSITE" id="PS51935"/>
    </source>
</evidence>
<dbReference type="PANTHER" id="PTHR47360">
    <property type="entry name" value="MUREIN DD-ENDOPEPTIDASE MEPS/MUREIN LD-CARBOXYPEPTIDASE"/>
    <property type="match status" value="1"/>
</dbReference>